<evidence type="ECO:0000256" key="1">
    <source>
        <dbReference type="ARBA" id="ARBA00022490"/>
    </source>
</evidence>
<comment type="domain">
    <text evidence="5">The PRC barrel domain binds ribosomal protein uS19.</text>
</comment>
<evidence type="ECO:0000256" key="2">
    <source>
        <dbReference type="ARBA" id="ARBA00022517"/>
    </source>
</evidence>
<comment type="subcellular location">
    <subcellularLocation>
        <location evidence="5">Cytoplasm</location>
    </subcellularLocation>
</comment>
<dbReference type="Pfam" id="PF05239">
    <property type="entry name" value="PRC"/>
    <property type="match status" value="1"/>
</dbReference>
<dbReference type="GO" id="GO:0005737">
    <property type="term" value="C:cytoplasm"/>
    <property type="evidence" value="ECO:0007669"/>
    <property type="project" value="UniProtKB-SubCell"/>
</dbReference>
<evidence type="ECO:0000256" key="5">
    <source>
        <dbReference type="HAMAP-Rule" id="MF_00014"/>
    </source>
</evidence>
<dbReference type="SUPFAM" id="SSF50346">
    <property type="entry name" value="PRC-barrel domain"/>
    <property type="match status" value="1"/>
</dbReference>
<dbReference type="PANTHER" id="PTHR33692:SF1">
    <property type="entry name" value="RIBOSOME MATURATION FACTOR RIMM"/>
    <property type="match status" value="1"/>
</dbReference>
<reference evidence="8" key="2">
    <citation type="submission" date="2020-09" db="EMBL/GenBank/DDBJ databases">
        <authorList>
            <person name="Sun Q."/>
            <person name="Zhou Y."/>
        </authorList>
    </citation>
    <scope>NUCLEOTIDE SEQUENCE</scope>
    <source>
        <strain evidence="8">CGMCC 1.15371</strain>
    </source>
</reference>
<dbReference type="Gene3D" id="2.40.30.60">
    <property type="entry name" value="RimM"/>
    <property type="match status" value="1"/>
</dbReference>
<comment type="similarity">
    <text evidence="5">Belongs to the RimM family.</text>
</comment>
<dbReference type="GO" id="GO:0043022">
    <property type="term" value="F:ribosome binding"/>
    <property type="evidence" value="ECO:0007669"/>
    <property type="project" value="InterPro"/>
</dbReference>
<dbReference type="GO" id="GO:0005840">
    <property type="term" value="C:ribosome"/>
    <property type="evidence" value="ECO:0007669"/>
    <property type="project" value="InterPro"/>
</dbReference>
<accession>A0A8J2YH93</accession>
<name>A0A8J2YH93_9BACL</name>
<dbReference type="InterPro" id="IPR009000">
    <property type="entry name" value="Transl_B-barrel_sf"/>
</dbReference>
<dbReference type="GO" id="GO:0006364">
    <property type="term" value="P:rRNA processing"/>
    <property type="evidence" value="ECO:0007669"/>
    <property type="project" value="UniProtKB-UniRule"/>
</dbReference>
<dbReference type="AlphaFoldDB" id="A0A8J2YH93"/>
<dbReference type="GO" id="GO:0042274">
    <property type="term" value="P:ribosomal small subunit biogenesis"/>
    <property type="evidence" value="ECO:0007669"/>
    <property type="project" value="UniProtKB-UniRule"/>
</dbReference>
<comment type="function">
    <text evidence="5">An accessory protein needed during the final step in the assembly of 30S ribosomal subunit, possibly for assembly of the head region. Essential for efficient processing of 16S rRNA. May be needed both before and after RbfA during the maturation of 16S rRNA. It has affinity for free ribosomal 30S subunits but not for 70S ribosomes.</text>
</comment>
<dbReference type="RefSeq" id="WP_188693250.1">
    <property type="nucleotide sequence ID" value="NZ_BMIR01000008.1"/>
</dbReference>
<protein>
    <recommendedName>
        <fullName evidence="5">Ribosome maturation factor RimM</fullName>
    </recommendedName>
</protein>
<evidence type="ECO:0000259" key="6">
    <source>
        <dbReference type="Pfam" id="PF01782"/>
    </source>
</evidence>
<comment type="subunit">
    <text evidence="5">Binds ribosomal protein uS19.</text>
</comment>
<sequence length="175" mass="19773">MTEWFNVGKIVNTHGIHGEVRVISRTDFPDERYAQGSVLYAGEDRQADKQAVTVESHRRHKQFDLLKFKALDGINAVLPLKGQTLYVTEEALTALPEDEYYYHEIVGCEVYSDTGICLGKVKEILSPGANDVWVVDRKGKKDVLLPYIEEVVKQVDVQAKRITVHLMEGLIDDAD</sequence>
<dbReference type="NCBIfam" id="TIGR02273">
    <property type="entry name" value="16S_RimM"/>
    <property type="match status" value="1"/>
</dbReference>
<evidence type="ECO:0000256" key="3">
    <source>
        <dbReference type="ARBA" id="ARBA00022552"/>
    </source>
</evidence>
<feature type="domain" description="PRC-barrel" evidence="7">
    <location>
        <begin position="97"/>
        <end position="170"/>
    </location>
</feature>
<evidence type="ECO:0000259" key="7">
    <source>
        <dbReference type="Pfam" id="PF05239"/>
    </source>
</evidence>
<dbReference type="HAMAP" id="MF_00014">
    <property type="entry name" value="Ribosome_mat_RimM"/>
    <property type="match status" value="1"/>
</dbReference>
<dbReference type="Gene3D" id="2.30.30.240">
    <property type="entry name" value="PRC-barrel domain"/>
    <property type="match status" value="1"/>
</dbReference>
<organism evidence="8 9">
    <name type="scientific">Pullulanibacillus camelliae</name>
    <dbReference type="NCBI Taxonomy" id="1707096"/>
    <lineage>
        <taxon>Bacteria</taxon>
        <taxon>Bacillati</taxon>
        <taxon>Bacillota</taxon>
        <taxon>Bacilli</taxon>
        <taxon>Bacillales</taxon>
        <taxon>Sporolactobacillaceae</taxon>
        <taxon>Pullulanibacillus</taxon>
    </lineage>
</organism>
<dbReference type="PANTHER" id="PTHR33692">
    <property type="entry name" value="RIBOSOME MATURATION FACTOR RIMM"/>
    <property type="match status" value="1"/>
</dbReference>
<keyword evidence="1 5" id="KW-0963">Cytoplasm</keyword>
<comment type="caution">
    <text evidence="8">The sequence shown here is derived from an EMBL/GenBank/DDBJ whole genome shotgun (WGS) entry which is preliminary data.</text>
</comment>
<dbReference type="InterPro" id="IPR027275">
    <property type="entry name" value="PRC-brl_dom"/>
</dbReference>
<evidence type="ECO:0000313" key="8">
    <source>
        <dbReference type="EMBL" id="GGE41987.1"/>
    </source>
</evidence>
<dbReference type="InterPro" id="IPR011033">
    <property type="entry name" value="PRC_barrel-like_sf"/>
</dbReference>
<keyword evidence="2 5" id="KW-0690">Ribosome biogenesis</keyword>
<dbReference type="InterPro" id="IPR002676">
    <property type="entry name" value="RimM_N"/>
</dbReference>
<proteinExistence type="inferred from homology"/>
<dbReference type="InterPro" id="IPR011961">
    <property type="entry name" value="RimM"/>
</dbReference>
<dbReference type="EMBL" id="BMIR01000008">
    <property type="protein sequence ID" value="GGE41987.1"/>
    <property type="molecule type" value="Genomic_DNA"/>
</dbReference>
<dbReference type="InterPro" id="IPR036976">
    <property type="entry name" value="RimM_N_sf"/>
</dbReference>
<evidence type="ECO:0000313" key="9">
    <source>
        <dbReference type="Proteomes" id="UP000628775"/>
    </source>
</evidence>
<dbReference type="Proteomes" id="UP000628775">
    <property type="component" value="Unassembled WGS sequence"/>
</dbReference>
<gene>
    <name evidence="5 8" type="primary">rimM</name>
    <name evidence="8" type="ORF">GCM10011391_20940</name>
</gene>
<keyword evidence="9" id="KW-1185">Reference proteome</keyword>
<keyword evidence="3 5" id="KW-0698">rRNA processing</keyword>
<feature type="domain" description="RimM N-terminal" evidence="6">
    <location>
        <begin position="7"/>
        <end position="90"/>
    </location>
</feature>
<keyword evidence="4 5" id="KW-0143">Chaperone</keyword>
<evidence type="ECO:0000256" key="4">
    <source>
        <dbReference type="ARBA" id="ARBA00023186"/>
    </source>
</evidence>
<dbReference type="Pfam" id="PF01782">
    <property type="entry name" value="RimM"/>
    <property type="match status" value="1"/>
</dbReference>
<reference evidence="8" key="1">
    <citation type="journal article" date="2014" name="Int. J. Syst. Evol. Microbiol.">
        <title>Complete genome sequence of Corynebacterium casei LMG S-19264T (=DSM 44701T), isolated from a smear-ripened cheese.</title>
        <authorList>
            <consortium name="US DOE Joint Genome Institute (JGI-PGF)"/>
            <person name="Walter F."/>
            <person name="Albersmeier A."/>
            <person name="Kalinowski J."/>
            <person name="Ruckert C."/>
        </authorList>
    </citation>
    <scope>NUCLEOTIDE SEQUENCE</scope>
    <source>
        <strain evidence="8">CGMCC 1.15371</strain>
    </source>
</reference>
<dbReference type="SUPFAM" id="SSF50447">
    <property type="entry name" value="Translation proteins"/>
    <property type="match status" value="1"/>
</dbReference>